<reference evidence="3" key="2">
    <citation type="submission" date="2020-08" db="EMBL/GenBank/DDBJ databases">
        <authorList>
            <person name="Lai Q."/>
        </authorList>
    </citation>
    <scope>NUCLEOTIDE SEQUENCE</scope>
    <source>
        <strain evidence="3">S27-2</strain>
    </source>
</reference>
<dbReference type="PROSITE" id="PS51257">
    <property type="entry name" value="PROKAR_LIPOPROTEIN"/>
    <property type="match status" value="1"/>
</dbReference>
<protein>
    <submittedName>
        <fullName evidence="3">Esterase-like activity of phytase family protein</fullName>
    </submittedName>
</protein>
<evidence type="ECO:0000313" key="3">
    <source>
        <dbReference type="EMBL" id="MBC3765071.1"/>
    </source>
</evidence>
<accession>A0A8J6IT24</accession>
<reference evidence="3" key="1">
    <citation type="journal article" date="2018" name="Int. J. Syst. Evol. Microbiol.">
        <title>Neptunicella marina gen. nov., sp. nov., isolated from surface seawater.</title>
        <authorList>
            <person name="Liu X."/>
            <person name="Lai Q."/>
            <person name="Du Y."/>
            <person name="Zhang X."/>
            <person name="Liu Z."/>
            <person name="Sun F."/>
            <person name="Shao Z."/>
        </authorList>
    </citation>
    <scope>NUCLEOTIDE SEQUENCE</scope>
    <source>
        <strain evidence="3">S27-2</strain>
    </source>
</reference>
<dbReference type="AlphaFoldDB" id="A0A8J6IT24"/>
<dbReference type="Proteomes" id="UP000601768">
    <property type="component" value="Unassembled WGS sequence"/>
</dbReference>
<dbReference type="InterPro" id="IPR027372">
    <property type="entry name" value="Phytase-like_dom"/>
</dbReference>
<evidence type="ECO:0000259" key="2">
    <source>
        <dbReference type="Pfam" id="PF23657"/>
    </source>
</evidence>
<gene>
    <name evidence="3" type="ORF">H8B19_04240</name>
</gene>
<dbReference type="PANTHER" id="PTHR37957">
    <property type="entry name" value="BLR7070 PROTEIN"/>
    <property type="match status" value="1"/>
</dbReference>
<organism evidence="3 4">
    <name type="scientific">Neptunicella marina</name>
    <dbReference type="NCBI Taxonomy" id="2125989"/>
    <lineage>
        <taxon>Bacteria</taxon>
        <taxon>Pseudomonadati</taxon>
        <taxon>Pseudomonadota</taxon>
        <taxon>Gammaproteobacteria</taxon>
        <taxon>Alteromonadales</taxon>
        <taxon>Alteromonadaceae</taxon>
        <taxon>Neptunicella</taxon>
    </lineage>
</organism>
<keyword evidence="4" id="KW-1185">Reference proteome</keyword>
<dbReference type="Pfam" id="PF13449">
    <property type="entry name" value="Phytase-like"/>
    <property type="match status" value="1"/>
</dbReference>
<dbReference type="SUPFAM" id="SSF63829">
    <property type="entry name" value="Calcium-dependent phosphotriesterase"/>
    <property type="match status" value="1"/>
</dbReference>
<dbReference type="PANTHER" id="PTHR37957:SF1">
    <property type="entry name" value="PHYTASE-LIKE DOMAIN-CONTAINING PROTEIN"/>
    <property type="match status" value="1"/>
</dbReference>
<name>A0A8J6IT24_9ALTE</name>
<sequence>MRFKTQGLAIALVVSSLLTGCSLDGDDGKDGANGNNGSNGSNGLNSLIRHQSLATGSTDCFFGGTKIESGLDSDGNGTLEDSEVTATTLDCHANTVSTSGSTLPYTVLRGDIDDGAEPGRKFEIRNGGYGSDMVKHPTHTNQFYALTDRGPNANYTGDQGKGKLFPTPDYTPRIGLFELQANGDVKQIREILLKDTNGNAISGLPNSSALGGTGETPYAILADGSVEVLREDMNAPYDETTNPIKLDDFGLDGEGLVALSDGTFWVSDEYGPHIVHFDADGKEIGRINAFANDTRDVFHLPAEFAYRRANRGMEGLTVTPDEKTLVGIMQSTMYLPDSSVKNLDIVRIVTVSLEDGAVSQYLYKQQKPQNSQSGIVALSATEFVLIERDGAFFAQNPDAMKHLYKIDISNATDLETFAVSGDWQQDAQLGLTKNGQTLEQLVLNQGWEGLTNAGIMPVEKTFVADLVAEVAYPHDKLEGLWLINDHTIGVLNDDDFATWSTGGVLEQKYLDAGHSKVDANTLYIIDGLELTPEQ</sequence>
<feature type="domain" description="Phytase-like" evidence="1">
    <location>
        <begin position="131"/>
        <end position="496"/>
    </location>
</feature>
<dbReference type="EMBL" id="JACNEP010000002">
    <property type="protein sequence ID" value="MBC3765071.1"/>
    <property type="molecule type" value="Genomic_DNA"/>
</dbReference>
<evidence type="ECO:0000313" key="4">
    <source>
        <dbReference type="Proteomes" id="UP000601768"/>
    </source>
</evidence>
<feature type="domain" description="DUF7151" evidence="2">
    <location>
        <begin position="45"/>
        <end position="88"/>
    </location>
</feature>
<evidence type="ECO:0000259" key="1">
    <source>
        <dbReference type="Pfam" id="PF13449"/>
    </source>
</evidence>
<dbReference type="RefSeq" id="WP_186505531.1">
    <property type="nucleotide sequence ID" value="NZ_JACNEP010000002.1"/>
</dbReference>
<dbReference type="InterPro" id="IPR055575">
    <property type="entry name" value="DUF7151"/>
</dbReference>
<comment type="caution">
    <text evidence="3">The sequence shown here is derived from an EMBL/GenBank/DDBJ whole genome shotgun (WGS) entry which is preliminary data.</text>
</comment>
<dbReference type="Pfam" id="PF23657">
    <property type="entry name" value="DUF7151"/>
    <property type="match status" value="1"/>
</dbReference>
<proteinExistence type="predicted"/>